<protein>
    <recommendedName>
        <fullName evidence="2">HTH cro/C1-type domain-containing protein</fullName>
    </recommendedName>
</protein>
<evidence type="ECO:0000313" key="3">
    <source>
        <dbReference type="EMBL" id="KIE12168.1"/>
    </source>
</evidence>
<dbReference type="GO" id="GO:0003677">
    <property type="term" value="F:DNA binding"/>
    <property type="evidence" value="ECO:0007669"/>
    <property type="project" value="UniProtKB-KW"/>
</dbReference>
<evidence type="ECO:0000256" key="1">
    <source>
        <dbReference type="ARBA" id="ARBA00023125"/>
    </source>
</evidence>
<dbReference type="InterPro" id="IPR001387">
    <property type="entry name" value="Cro/C1-type_HTH"/>
</dbReference>
<dbReference type="InterPro" id="IPR013430">
    <property type="entry name" value="Toxin_antidote_HigA"/>
</dbReference>
<dbReference type="SUPFAM" id="SSF47413">
    <property type="entry name" value="lambda repressor-like DNA-binding domains"/>
    <property type="match status" value="1"/>
</dbReference>
<dbReference type="InterPro" id="IPR010982">
    <property type="entry name" value="Lambda_DNA-bd_dom_sf"/>
</dbReference>
<evidence type="ECO:0000259" key="2">
    <source>
        <dbReference type="PROSITE" id="PS50943"/>
    </source>
</evidence>
<dbReference type="Gene3D" id="1.10.260.40">
    <property type="entry name" value="lambda repressor-like DNA-binding domains"/>
    <property type="match status" value="1"/>
</dbReference>
<accession>A0A0C1R8Z5</accession>
<dbReference type="CDD" id="cd00093">
    <property type="entry name" value="HTH_XRE"/>
    <property type="match status" value="1"/>
</dbReference>
<dbReference type="STRING" id="1479485.DA73_0211395"/>
<dbReference type="PANTHER" id="PTHR36924">
    <property type="entry name" value="ANTITOXIN HIGA-1"/>
    <property type="match status" value="1"/>
</dbReference>
<name>A0A0C1R8Z5_9CYAN</name>
<dbReference type="EMBL" id="JHEG02000037">
    <property type="protein sequence ID" value="KIE12168.1"/>
    <property type="molecule type" value="Genomic_DNA"/>
</dbReference>
<feature type="domain" description="HTH cro/C1-type" evidence="2">
    <location>
        <begin position="21"/>
        <end position="75"/>
    </location>
</feature>
<reference evidence="3" key="1">
    <citation type="journal article" date="2015" name="Genome Announc.">
        <title>Draft Genome Sequence of Tolypothrix boutellei Strain VB521301.</title>
        <authorList>
            <person name="Chandrababunaidu M.M."/>
            <person name="Singh D."/>
            <person name="Sen D."/>
            <person name="Bhan S."/>
            <person name="Das S."/>
            <person name="Gupta A."/>
            <person name="Adhikary S.P."/>
            <person name="Tripathy S."/>
        </authorList>
    </citation>
    <scope>NUCLEOTIDE SEQUENCE</scope>
    <source>
        <strain evidence="3">VB521301</strain>
    </source>
</reference>
<organism evidence="3">
    <name type="scientific">Tolypothrix bouteillei VB521301</name>
    <dbReference type="NCBI Taxonomy" id="1479485"/>
    <lineage>
        <taxon>Bacteria</taxon>
        <taxon>Bacillati</taxon>
        <taxon>Cyanobacteriota</taxon>
        <taxon>Cyanophyceae</taxon>
        <taxon>Nostocales</taxon>
        <taxon>Tolypothrichaceae</taxon>
        <taxon>Tolypothrix</taxon>
    </lineage>
</organism>
<keyword evidence="1" id="KW-0238">DNA-binding</keyword>
<dbReference type="PROSITE" id="PS50943">
    <property type="entry name" value="HTH_CROC1"/>
    <property type="match status" value="1"/>
</dbReference>
<gene>
    <name evidence="3" type="ORF">DA73_0211395</name>
</gene>
<dbReference type="NCBIfam" id="TIGR02607">
    <property type="entry name" value="antidote_HigA"/>
    <property type="match status" value="1"/>
</dbReference>
<comment type="caution">
    <text evidence="3">The sequence shown here is derived from an EMBL/GenBank/DDBJ whole genome shotgun (WGS) entry which is preliminary data.</text>
</comment>
<sequence length="104" mass="11960">MGKKIQNQYTPDYVSAPGETLQEVVEERGMSQAELAERTGIPRKTINEIINGKAAITPETALQFERVLGIPASFWNSRERRYREAQARAEEQKRLEWVLDEPEN</sequence>
<dbReference type="SMART" id="SM00530">
    <property type="entry name" value="HTH_XRE"/>
    <property type="match status" value="1"/>
</dbReference>
<proteinExistence type="predicted"/>
<dbReference type="AlphaFoldDB" id="A0A0C1R8Z5"/>
<dbReference type="Pfam" id="PF01381">
    <property type="entry name" value="HTH_3"/>
    <property type="match status" value="1"/>
</dbReference>
<dbReference type="PANTHER" id="PTHR36924:SF1">
    <property type="entry name" value="ANTITOXIN HIGA-1"/>
    <property type="match status" value="1"/>
</dbReference>
<dbReference type="RefSeq" id="WP_038085161.1">
    <property type="nucleotide sequence ID" value="NZ_JHEG04000001.1"/>
</dbReference>